<feature type="signal peptide" evidence="1">
    <location>
        <begin position="1"/>
        <end position="25"/>
    </location>
</feature>
<accession>A0ABV9HWD2</accession>
<gene>
    <name evidence="2" type="ORF">ACFO3O_07835</name>
</gene>
<feature type="chain" id="PRO_5046595674" evidence="1">
    <location>
        <begin position="26"/>
        <end position="238"/>
    </location>
</feature>
<dbReference type="Proteomes" id="UP001596043">
    <property type="component" value="Unassembled WGS sequence"/>
</dbReference>
<organism evidence="2 3">
    <name type="scientific">Dokdonia ponticola</name>
    <dbReference type="NCBI Taxonomy" id="2041041"/>
    <lineage>
        <taxon>Bacteria</taxon>
        <taxon>Pseudomonadati</taxon>
        <taxon>Bacteroidota</taxon>
        <taxon>Flavobacteriia</taxon>
        <taxon>Flavobacteriales</taxon>
        <taxon>Flavobacteriaceae</taxon>
        <taxon>Dokdonia</taxon>
    </lineage>
</organism>
<keyword evidence="3" id="KW-1185">Reference proteome</keyword>
<evidence type="ECO:0000313" key="3">
    <source>
        <dbReference type="Proteomes" id="UP001596043"/>
    </source>
</evidence>
<dbReference type="RefSeq" id="WP_379978038.1">
    <property type="nucleotide sequence ID" value="NZ_JBHSFV010000003.1"/>
</dbReference>
<dbReference type="EMBL" id="JBHSFV010000003">
    <property type="protein sequence ID" value="MFC4633813.1"/>
    <property type="molecule type" value="Genomic_DNA"/>
</dbReference>
<sequence>MYKTKMLLWLALCCLLISCSDPIENNSRIVFELKVIDDTNQPIPDVEVSTSVFRRFATAIVFSVSSFEGILGVGATDAQGDVSLISLEPDQTADRIGVLINSNEQFAGDPINQDYGVVIYQLDSIVTKTTLLPDVILKRSAILEIEIIDSPDIESTLDYTITYPTRIQQFQFPSGEEAVSDSRTGSGIPGPMGILTFETLQNTTATFAYTLTFSTGAVETNTVEIPINQEIVQYALEF</sequence>
<keyword evidence="1" id="KW-0732">Signal</keyword>
<reference evidence="3" key="1">
    <citation type="journal article" date="2019" name="Int. J. Syst. Evol. Microbiol.">
        <title>The Global Catalogue of Microorganisms (GCM) 10K type strain sequencing project: providing services to taxonomists for standard genome sequencing and annotation.</title>
        <authorList>
            <consortium name="The Broad Institute Genomics Platform"/>
            <consortium name="The Broad Institute Genome Sequencing Center for Infectious Disease"/>
            <person name="Wu L."/>
            <person name="Ma J."/>
        </authorList>
    </citation>
    <scope>NUCLEOTIDE SEQUENCE [LARGE SCALE GENOMIC DNA]</scope>
    <source>
        <strain evidence="3">YJ-61-S</strain>
    </source>
</reference>
<name>A0ABV9HWD2_9FLAO</name>
<comment type="caution">
    <text evidence="2">The sequence shown here is derived from an EMBL/GenBank/DDBJ whole genome shotgun (WGS) entry which is preliminary data.</text>
</comment>
<evidence type="ECO:0000313" key="2">
    <source>
        <dbReference type="EMBL" id="MFC4633813.1"/>
    </source>
</evidence>
<protein>
    <submittedName>
        <fullName evidence="2">Uncharacterized protein</fullName>
    </submittedName>
</protein>
<dbReference type="PROSITE" id="PS51257">
    <property type="entry name" value="PROKAR_LIPOPROTEIN"/>
    <property type="match status" value="1"/>
</dbReference>
<proteinExistence type="predicted"/>
<evidence type="ECO:0000256" key="1">
    <source>
        <dbReference type="SAM" id="SignalP"/>
    </source>
</evidence>